<dbReference type="PRINTS" id="PR01411">
    <property type="entry name" value="CCMFBIOGNSIS"/>
</dbReference>
<dbReference type="PANTHER" id="PTHR43653">
    <property type="entry name" value="CYTOCHROME C ASSEMBLY PROTEIN-RELATED"/>
    <property type="match status" value="1"/>
</dbReference>
<evidence type="ECO:0000313" key="10">
    <source>
        <dbReference type="EMBL" id="RCN58931.1"/>
    </source>
</evidence>
<evidence type="ECO:0000256" key="3">
    <source>
        <dbReference type="ARBA" id="ARBA00022475"/>
    </source>
</evidence>
<evidence type="ECO:0000256" key="4">
    <source>
        <dbReference type="ARBA" id="ARBA00022519"/>
    </source>
</evidence>
<evidence type="ECO:0000256" key="2">
    <source>
        <dbReference type="ARBA" id="ARBA00009186"/>
    </source>
</evidence>
<keyword evidence="8" id="KW-0472">Membrane</keyword>
<keyword evidence="10" id="KW-0456">Lyase</keyword>
<gene>
    <name evidence="10" type="ORF">C4900_04015</name>
</gene>
<evidence type="ECO:0000256" key="8">
    <source>
        <dbReference type="ARBA" id="ARBA00023136"/>
    </source>
</evidence>
<accession>A0A1C2G4U2</accession>
<dbReference type="AlphaFoldDB" id="A0A1C2G4U2"/>
<keyword evidence="5" id="KW-0812">Transmembrane</keyword>
<dbReference type="EMBL" id="PSYR01000001">
    <property type="protein sequence ID" value="RCN58931.1"/>
    <property type="molecule type" value="Genomic_DNA"/>
</dbReference>
<reference evidence="10 11" key="1">
    <citation type="submission" date="2018-02" db="EMBL/GenBank/DDBJ databases">
        <title>Insights into the biology of acidophilic members of the Acidiferrobacteraceae family derived from comparative genomic analyses.</title>
        <authorList>
            <person name="Issotta F."/>
            <person name="Thyssen C."/>
            <person name="Mena C."/>
            <person name="Moya A."/>
            <person name="Bellenberg S."/>
            <person name="Sproer C."/>
            <person name="Covarrubias P.C."/>
            <person name="Sand W."/>
            <person name="Quatrini R."/>
            <person name="Vera M."/>
        </authorList>
    </citation>
    <scope>NUCLEOTIDE SEQUENCE [LARGE SCALE GENOMIC DNA]</scope>
    <source>
        <strain evidence="11">m-1</strain>
    </source>
</reference>
<dbReference type="PANTHER" id="PTHR43653:SF1">
    <property type="entry name" value="CYTOCHROME C-TYPE BIOGENESIS PROTEIN CCMF"/>
    <property type="match status" value="1"/>
</dbReference>
<dbReference type="GO" id="GO:0005886">
    <property type="term" value="C:plasma membrane"/>
    <property type="evidence" value="ECO:0007669"/>
    <property type="project" value="UniProtKB-SubCell"/>
</dbReference>
<comment type="function">
    <text evidence="9">Required for the biogenesis of c-type cytochromes. Possible subunit of a heme lyase.</text>
</comment>
<dbReference type="InterPro" id="IPR032523">
    <property type="entry name" value="CcmF_C"/>
</dbReference>
<keyword evidence="6" id="KW-0201">Cytochrome c-type biogenesis</keyword>
<evidence type="ECO:0000256" key="9">
    <source>
        <dbReference type="ARBA" id="ARBA00037230"/>
    </source>
</evidence>
<dbReference type="GO" id="GO:0017004">
    <property type="term" value="P:cytochrome complex assembly"/>
    <property type="evidence" value="ECO:0007669"/>
    <property type="project" value="UniProtKB-KW"/>
</dbReference>
<keyword evidence="11" id="KW-1185">Reference proteome</keyword>
<dbReference type="Pfam" id="PF16327">
    <property type="entry name" value="CcmF_C"/>
    <property type="match status" value="1"/>
</dbReference>
<keyword evidence="4" id="KW-0997">Cell inner membrane</keyword>
<evidence type="ECO:0000313" key="11">
    <source>
        <dbReference type="Proteomes" id="UP000253250"/>
    </source>
</evidence>
<evidence type="ECO:0000256" key="7">
    <source>
        <dbReference type="ARBA" id="ARBA00022989"/>
    </source>
</evidence>
<dbReference type="PRINTS" id="PR01410">
    <property type="entry name" value="CCBIOGENESIS"/>
</dbReference>
<dbReference type="GO" id="GO:0016829">
    <property type="term" value="F:lyase activity"/>
    <property type="evidence" value="ECO:0007669"/>
    <property type="project" value="UniProtKB-KW"/>
</dbReference>
<dbReference type="OrthoDB" id="9761451at2"/>
<keyword evidence="3" id="KW-1003">Cell membrane</keyword>
<keyword evidence="7" id="KW-1133">Transmembrane helix</keyword>
<dbReference type="InterPro" id="IPR003567">
    <property type="entry name" value="Cyt_c_biogenesis"/>
</dbReference>
<comment type="subcellular location">
    <subcellularLocation>
        <location evidence="1">Cell inner membrane</location>
        <topology evidence="1">Multi-pass membrane protein</topology>
    </subcellularLocation>
</comment>
<protein>
    <submittedName>
        <fullName evidence="10">Heme lyase CcmF/NrfE family subunit</fullName>
    </submittedName>
</protein>
<evidence type="ECO:0000256" key="5">
    <source>
        <dbReference type="ARBA" id="ARBA00022692"/>
    </source>
</evidence>
<dbReference type="InterPro" id="IPR003568">
    <property type="entry name" value="Cyt_c_biogenesis_CcmF"/>
</dbReference>
<comment type="caution">
    <text evidence="10">The sequence shown here is derived from an EMBL/GenBank/DDBJ whole genome shotgun (WGS) entry which is preliminary data.</text>
</comment>
<comment type="similarity">
    <text evidence="2">Belongs to the CcmF/CycK/Ccl1/NrfE/CcsA family.</text>
</comment>
<dbReference type="GO" id="GO:0020037">
    <property type="term" value="F:heme binding"/>
    <property type="evidence" value="ECO:0007669"/>
    <property type="project" value="InterPro"/>
</dbReference>
<proteinExistence type="inferred from homology"/>
<dbReference type="Proteomes" id="UP000253250">
    <property type="component" value="Unassembled WGS sequence"/>
</dbReference>
<evidence type="ECO:0000256" key="6">
    <source>
        <dbReference type="ARBA" id="ARBA00022748"/>
    </source>
</evidence>
<organism evidence="10 11">
    <name type="scientific">Acidiferrobacter thiooxydans</name>
    <dbReference type="NCBI Taxonomy" id="163359"/>
    <lineage>
        <taxon>Bacteria</taxon>
        <taxon>Pseudomonadati</taxon>
        <taxon>Pseudomonadota</taxon>
        <taxon>Gammaproteobacteria</taxon>
        <taxon>Acidiferrobacterales</taxon>
        <taxon>Acidiferrobacteraceae</taxon>
        <taxon>Acidiferrobacter</taxon>
    </lineage>
</organism>
<dbReference type="STRING" id="163359.A9R16_06500"/>
<sequence length="666" mass="73043">MVSGVSLNLIELGHFAAYLAFFVAITQALAPVAARVFKAPGLRTLSVNGATLLFLLTTVGALTILYSLLTNNFSVLYVASNSNTHLPTFYKIAALWGGHRGSLYLWVWIMTGYTAAVAHHGRSRYPDRLPVIMAVEGALIAGFYGLVLFLSDPFTRLFPIPPQGQNMNPLLQDPGMVIHPPMLYMGYVGFSIPFSFAVAALLTNWRSELWIGHTRRWALFAWGFLTAGIIFGAWWSYYVLGWGGYWGWDPVENASFMPWLMGTALIHSISVQERRRMLHTWNIFLIITTFALSLLGTFLVRSGVLASVHAFSAAPGQGVYLLTFMVVVLTLAFGLFLVKGGYQQAEESFISPFSRESMFIWNNVIFTVACASVLLGTLYPLFLQAATGARISVGPPYFDLVMVPIFLVMLVVMAIGPLVSWRKANVAKLRGRLVVPVLVGVAFAALVAIVWAPVYWTAPVAVGLVAFVATTIAANVARAVAQRRKQHHEGPARAFMATVLGNRRHYGGMIVHMGILVIVIGLTGSGLFAKSKLVMMAPGDVLQVAHERVRFDGTRNVRGPDYTAVQGRLTILNNGAHLRPEQRVFFGSPMQVERPSVNSTPLRDVYVDIGDEHDGKWEIHLFVNPLVNFIWTGGGIVIAGLAFSLSDYVRRRKRVAVTSGAVASHS</sequence>
<dbReference type="Pfam" id="PF01578">
    <property type="entry name" value="Cytochrom_C_asm"/>
    <property type="match status" value="1"/>
</dbReference>
<name>A0A1C2G4U2_9GAMM</name>
<dbReference type="InterPro" id="IPR002541">
    <property type="entry name" value="Cyt_c_assembly"/>
</dbReference>
<dbReference type="GO" id="GO:0015232">
    <property type="term" value="F:heme transmembrane transporter activity"/>
    <property type="evidence" value="ECO:0007669"/>
    <property type="project" value="InterPro"/>
</dbReference>
<evidence type="ECO:0000256" key="1">
    <source>
        <dbReference type="ARBA" id="ARBA00004429"/>
    </source>
</evidence>
<dbReference type="RefSeq" id="WP_065968715.1">
    <property type="nucleotide sequence ID" value="NZ_CP080624.1"/>
</dbReference>